<dbReference type="PANTHER" id="PTHR38342:SF2">
    <property type="entry name" value="INNER MEMBRANE OR EXPORTED"/>
    <property type="match status" value="1"/>
</dbReference>
<dbReference type="Proteomes" id="UP001430149">
    <property type="component" value="Unassembled WGS sequence"/>
</dbReference>
<sequence>MTSSLVRTDESAGIVTLQSPYAFADTVQRLLGTLADHQIKIFATIDQRAEAIAAGLSMPPTTLILFGNPKAGTPVMLASLASGIDLPLKALVVEPEPGRVEVVMNATAYLIQRHALPQALAANLLPAERLIAAVLHG</sequence>
<dbReference type="EMBL" id="JADIKE010000039">
    <property type="protein sequence ID" value="MBM7127698.1"/>
    <property type="molecule type" value="Genomic_DNA"/>
</dbReference>
<organism evidence="2 3">
    <name type="scientific">Dyella flava</name>
    <dbReference type="NCBI Taxonomy" id="1920170"/>
    <lineage>
        <taxon>Bacteria</taxon>
        <taxon>Pseudomonadati</taxon>
        <taxon>Pseudomonadota</taxon>
        <taxon>Gammaproteobacteria</taxon>
        <taxon>Lysobacterales</taxon>
        <taxon>Rhodanobacteraceae</taxon>
        <taxon>Dyella</taxon>
    </lineage>
</organism>
<evidence type="ECO:0000313" key="2">
    <source>
        <dbReference type="EMBL" id="MBM7127698.1"/>
    </source>
</evidence>
<accession>A0ABS2K914</accession>
<evidence type="ECO:0000259" key="1">
    <source>
        <dbReference type="Pfam" id="PF03625"/>
    </source>
</evidence>
<dbReference type="InterPro" id="IPR035923">
    <property type="entry name" value="TT1751-like_sf"/>
</dbReference>
<dbReference type="RefSeq" id="WP_204684207.1">
    <property type="nucleotide sequence ID" value="NZ_BSNR01000014.1"/>
</dbReference>
<evidence type="ECO:0000313" key="3">
    <source>
        <dbReference type="Proteomes" id="UP001430149"/>
    </source>
</evidence>
<dbReference type="CDD" id="cd14797">
    <property type="entry name" value="DUF302"/>
    <property type="match status" value="1"/>
</dbReference>
<dbReference type="SUPFAM" id="SSF103247">
    <property type="entry name" value="TT1751-like"/>
    <property type="match status" value="1"/>
</dbReference>
<comment type="caution">
    <text evidence="2">The sequence shown here is derived from an EMBL/GenBank/DDBJ whole genome shotgun (WGS) entry which is preliminary data.</text>
</comment>
<dbReference type="InterPro" id="IPR005180">
    <property type="entry name" value="DUF302"/>
</dbReference>
<protein>
    <submittedName>
        <fullName evidence="2">DUF302 domain-containing protein</fullName>
    </submittedName>
</protein>
<proteinExistence type="predicted"/>
<feature type="domain" description="DUF302" evidence="1">
    <location>
        <begin position="45"/>
        <end position="105"/>
    </location>
</feature>
<keyword evidence="3" id="KW-1185">Reference proteome</keyword>
<reference evidence="2" key="1">
    <citation type="submission" date="2020-10" db="EMBL/GenBank/DDBJ databases">
        <title>Phylogeny of dyella-like bacteria.</title>
        <authorList>
            <person name="Fu J."/>
        </authorList>
    </citation>
    <scope>NUCLEOTIDE SEQUENCE</scope>
    <source>
        <strain evidence="2">DHOC52</strain>
    </source>
</reference>
<dbReference type="Pfam" id="PF03625">
    <property type="entry name" value="DUF302"/>
    <property type="match status" value="1"/>
</dbReference>
<name>A0ABS2K914_9GAMM</name>
<gene>
    <name evidence="2" type="ORF">ISP19_20175</name>
</gene>
<dbReference type="PANTHER" id="PTHR38342">
    <property type="entry name" value="SLR5037 PROTEIN"/>
    <property type="match status" value="1"/>
</dbReference>
<dbReference type="Gene3D" id="3.30.310.70">
    <property type="entry name" value="TT1751-like domain"/>
    <property type="match status" value="1"/>
</dbReference>